<dbReference type="InterPro" id="IPR052155">
    <property type="entry name" value="Biofilm_reg_signaling"/>
</dbReference>
<dbReference type="SMART" id="SM00267">
    <property type="entry name" value="GGDEF"/>
    <property type="match status" value="1"/>
</dbReference>
<sequence length="345" mass="37569">MMRGELPIGLGPAALDRLMPMHLVADGDGVITHAGPVLGKIFPAGGVVGARFFDLFEVRRPRQAASLDDIARRAGRKVQLRLRDPDRTPLIGAAVPLEAGQGVLVNLSFGIAVVDAVARFNLAGSDFAATDLTLEMLYLVEAKSAAMAESRKLNERLHGAKATAEAEARSDTLTGLSNRRALDQTLERLIARAVPFTLMHLDLDFFKQVNDTLGHAAGDLVLTEVARILCEETRSEDVVARVGGDEFVLVFTRLIERSRMVAIAERVILRLEEPVRFGDREARISASIGLVSSLNYDRPEATRMMRDADMALYVSKDRGRGRVTFFDEAHQAKAGPAMDAALNRG</sequence>
<dbReference type="CDD" id="cd01949">
    <property type="entry name" value="GGDEF"/>
    <property type="match status" value="1"/>
</dbReference>
<reference evidence="6" key="1">
    <citation type="journal article" date="2019" name="Int. J. Syst. Evol. Microbiol.">
        <title>The Global Catalogue of Microorganisms (GCM) 10K type strain sequencing project: providing services to taxonomists for standard genome sequencing and annotation.</title>
        <authorList>
            <consortium name="The Broad Institute Genomics Platform"/>
            <consortium name="The Broad Institute Genome Sequencing Center for Infectious Disease"/>
            <person name="Wu L."/>
            <person name="Ma J."/>
        </authorList>
    </citation>
    <scope>NUCLEOTIDE SEQUENCE [LARGE SCALE GENOMIC DNA]</scope>
    <source>
        <strain evidence="6">CGMCC 1.12922</strain>
    </source>
</reference>
<proteinExistence type="predicted"/>
<feature type="domain" description="GGDEF" evidence="4">
    <location>
        <begin position="194"/>
        <end position="328"/>
    </location>
</feature>
<comment type="caution">
    <text evidence="5">The sequence shown here is derived from an EMBL/GenBank/DDBJ whole genome shotgun (WGS) entry which is preliminary data.</text>
</comment>
<dbReference type="InterPro" id="IPR043128">
    <property type="entry name" value="Rev_trsase/Diguanyl_cyclase"/>
</dbReference>
<dbReference type="EMBL" id="BMGI01000005">
    <property type="protein sequence ID" value="GGD43026.1"/>
    <property type="molecule type" value="Genomic_DNA"/>
</dbReference>
<dbReference type="Pfam" id="PF00990">
    <property type="entry name" value="GGDEF"/>
    <property type="match status" value="1"/>
</dbReference>
<dbReference type="EC" id="4.6.1.2" evidence="1"/>
<dbReference type="Gene3D" id="3.30.70.270">
    <property type="match status" value="1"/>
</dbReference>
<protein>
    <recommendedName>
        <fullName evidence="1">guanylate cyclase</fullName>
        <ecNumber evidence="1">4.6.1.2</ecNumber>
    </recommendedName>
</protein>
<dbReference type="Pfam" id="PF07701">
    <property type="entry name" value="HNOBA"/>
    <property type="match status" value="1"/>
</dbReference>
<dbReference type="InterPro" id="IPR029787">
    <property type="entry name" value="Nucleotide_cyclase"/>
</dbReference>
<dbReference type="InterPro" id="IPR042463">
    <property type="entry name" value="HNOB_dom_associated_sf"/>
</dbReference>
<dbReference type="SUPFAM" id="SSF55073">
    <property type="entry name" value="Nucleotide cyclase"/>
    <property type="match status" value="1"/>
</dbReference>
<evidence type="ECO:0000256" key="2">
    <source>
        <dbReference type="ARBA" id="ARBA00022741"/>
    </source>
</evidence>
<accession>A0ABQ1QRV3</accession>
<evidence type="ECO:0000259" key="4">
    <source>
        <dbReference type="PROSITE" id="PS50887"/>
    </source>
</evidence>
<dbReference type="PANTHER" id="PTHR44757:SF2">
    <property type="entry name" value="BIOFILM ARCHITECTURE MAINTENANCE PROTEIN MBAA"/>
    <property type="match status" value="1"/>
</dbReference>
<keyword evidence="2" id="KW-0547">Nucleotide-binding</keyword>
<keyword evidence="3" id="KW-0141">cGMP biosynthesis</keyword>
<organism evidence="5 6">
    <name type="scientific">Sinisalibacter lacisalsi</name>
    <dbReference type="NCBI Taxonomy" id="1526570"/>
    <lineage>
        <taxon>Bacteria</taxon>
        <taxon>Pseudomonadati</taxon>
        <taxon>Pseudomonadota</taxon>
        <taxon>Alphaproteobacteria</taxon>
        <taxon>Rhodobacterales</taxon>
        <taxon>Roseobacteraceae</taxon>
        <taxon>Sinisalibacter</taxon>
    </lineage>
</organism>
<dbReference type="NCBIfam" id="TIGR00254">
    <property type="entry name" value="GGDEF"/>
    <property type="match status" value="1"/>
</dbReference>
<evidence type="ECO:0000256" key="1">
    <source>
        <dbReference type="ARBA" id="ARBA00012202"/>
    </source>
</evidence>
<keyword evidence="6" id="KW-1185">Reference proteome</keyword>
<dbReference type="PANTHER" id="PTHR44757">
    <property type="entry name" value="DIGUANYLATE CYCLASE DGCP"/>
    <property type="match status" value="1"/>
</dbReference>
<dbReference type="PROSITE" id="PS50887">
    <property type="entry name" value="GGDEF"/>
    <property type="match status" value="1"/>
</dbReference>
<name>A0ABQ1QRV3_9RHOB</name>
<evidence type="ECO:0000313" key="6">
    <source>
        <dbReference type="Proteomes" id="UP000617355"/>
    </source>
</evidence>
<evidence type="ECO:0000313" key="5">
    <source>
        <dbReference type="EMBL" id="GGD43026.1"/>
    </source>
</evidence>
<gene>
    <name evidence="5" type="ORF">GCM10011358_28550</name>
</gene>
<dbReference type="InterPro" id="IPR000160">
    <property type="entry name" value="GGDEF_dom"/>
</dbReference>
<dbReference type="Proteomes" id="UP000617355">
    <property type="component" value="Unassembled WGS sequence"/>
</dbReference>
<dbReference type="Gene3D" id="3.30.450.260">
    <property type="entry name" value="Haem NO binding associated domain"/>
    <property type="match status" value="1"/>
</dbReference>
<evidence type="ECO:0000256" key="3">
    <source>
        <dbReference type="ARBA" id="ARBA00023293"/>
    </source>
</evidence>
<dbReference type="InterPro" id="IPR011645">
    <property type="entry name" value="HNOB_dom_associated"/>
</dbReference>